<proteinExistence type="predicted"/>
<feature type="domain" description="FAD-binding" evidence="1">
    <location>
        <begin position="2"/>
        <end position="317"/>
    </location>
</feature>
<dbReference type="Proteomes" id="UP000589620">
    <property type="component" value="Unassembled WGS sequence"/>
</dbReference>
<dbReference type="Gene3D" id="3.50.50.60">
    <property type="entry name" value="FAD/NAD(P)-binding domain"/>
    <property type="match status" value="1"/>
</dbReference>
<name>A0A852T189_9MICO</name>
<dbReference type="Pfam" id="PF01494">
    <property type="entry name" value="FAD_binding_3"/>
    <property type="match status" value="1"/>
</dbReference>
<dbReference type="GO" id="GO:0071949">
    <property type="term" value="F:FAD binding"/>
    <property type="evidence" value="ECO:0007669"/>
    <property type="project" value="InterPro"/>
</dbReference>
<reference evidence="2 3" key="1">
    <citation type="submission" date="2020-07" db="EMBL/GenBank/DDBJ databases">
        <title>Sequencing the genomes of 1000 actinobacteria strains.</title>
        <authorList>
            <person name="Klenk H.-P."/>
        </authorList>
    </citation>
    <scope>NUCLEOTIDE SEQUENCE [LARGE SCALE GENOMIC DNA]</scope>
    <source>
        <strain evidence="2 3">DSM 23871</strain>
    </source>
</reference>
<dbReference type="RefSeq" id="WP_179456965.1">
    <property type="nucleotide sequence ID" value="NZ_BAAAPX010000001.1"/>
</dbReference>
<comment type="caution">
    <text evidence="2">The sequence shown here is derived from an EMBL/GenBank/DDBJ whole genome shotgun (WGS) entry which is preliminary data.</text>
</comment>
<evidence type="ECO:0000313" key="2">
    <source>
        <dbReference type="EMBL" id="NYD74917.1"/>
    </source>
</evidence>
<dbReference type="NCBIfam" id="NF005761">
    <property type="entry name" value="PRK07588.1"/>
    <property type="match status" value="1"/>
</dbReference>
<protein>
    <submittedName>
        <fullName evidence="2">2-polyprenyl-6-methoxyphenol hydroxylase-like FAD-dependent oxidoreductase</fullName>
    </submittedName>
</protein>
<dbReference type="InterPro" id="IPR051704">
    <property type="entry name" value="FAD_aromatic-hydroxylase"/>
</dbReference>
<dbReference type="InterPro" id="IPR036188">
    <property type="entry name" value="FAD/NAD-bd_sf"/>
</dbReference>
<dbReference type="AlphaFoldDB" id="A0A852T189"/>
<accession>A0A852T189</accession>
<dbReference type="Gene3D" id="3.30.9.10">
    <property type="entry name" value="D-Amino Acid Oxidase, subunit A, domain 2"/>
    <property type="match status" value="1"/>
</dbReference>
<evidence type="ECO:0000313" key="3">
    <source>
        <dbReference type="Proteomes" id="UP000589620"/>
    </source>
</evidence>
<evidence type="ECO:0000259" key="1">
    <source>
        <dbReference type="Pfam" id="PF01494"/>
    </source>
</evidence>
<gene>
    <name evidence="2" type="ORF">BJ963_002436</name>
</gene>
<dbReference type="PANTHER" id="PTHR46865:SF8">
    <property type="entry name" value="POSSIBLE OXIDOREDUCTASE"/>
    <property type="match status" value="1"/>
</dbReference>
<dbReference type="EMBL" id="JACCBJ010000001">
    <property type="protein sequence ID" value="NYD74917.1"/>
    <property type="molecule type" value="Genomic_DNA"/>
</dbReference>
<sequence length="392" mass="42799">MKVLIVGAGIAGPTLAYWLRRSGHEPVLLEAAPELRQGGYLVDFWGAGFEVADRMGIADRVQDAGYRMREVREVDGDGRRILSLDPVALIGRNGARYVSVGRSDLSRIIVEALPDDVERVFGDTVEELHDEGDHVAVRLARGGDRRFDLVVGADGLHSAVRRLAFGPESGFERSLGVAVAVFDVVGYRPRDELVAVMHTQVGAQALRLSLDDDVSMFVFTFRFDGRIPLDDVEAQKSLLRDRLSGLGWEVPSILAALPRARTFYLDSASQIRMPSWSTGRVGLVGDAAAAPSLLAGQGTALAMIEAYVLAAELHAAAGDHVAAFSAYHDRLRDFLHAKQRGATRLGGAFAPRTRRGLWMRTTVMRLMTVPAVSDIAIGRSLYDRIELPDFRP</sequence>
<dbReference type="InterPro" id="IPR002938">
    <property type="entry name" value="FAD-bd"/>
</dbReference>
<organism evidence="2 3">
    <name type="scientific">Leifsonia soli</name>
    <dbReference type="NCBI Taxonomy" id="582665"/>
    <lineage>
        <taxon>Bacteria</taxon>
        <taxon>Bacillati</taxon>
        <taxon>Actinomycetota</taxon>
        <taxon>Actinomycetes</taxon>
        <taxon>Micrococcales</taxon>
        <taxon>Microbacteriaceae</taxon>
        <taxon>Leifsonia</taxon>
    </lineage>
</organism>
<keyword evidence="3" id="KW-1185">Reference proteome</keyword>
<dbReference type="SUPFAM" id="SSF51905">
    <property type="entry name" value="FAD/NAD(P)-binding domain"/>
    <property type="match status" value="1"/>
</dbReference>
<dbReference type="PRINTS" id="PR00420">
    <property type="entry name" value="RNGMNOXGNASE"/>
</dbReference>
<dbReference type="PANTHER" id="PTHR46865">
    <property type="entry name" value="OXIDOREDUCTASE-RELATED"/>
    <property type="match status" value="1"/>
</dbReference>